<keyword evidence="1" id="KW-0175">Coiled coil</keyword>
<comment type="caution">
    <text evidence="2">The sequence shown here is derived from an EMBL/GenBank/DDBJ whole genome shotgun (WGS) entry which is preliminary data.</text>
</comment>
<gene>
    <name evidence="2" type="ORF">CYJ57_00855</name>
</gene>
<protein>
    <submittedName>
        <fullName evidence="2">Uncharacterized protein</fullName>
    </submittedName>
</protein>
<proteinExistence type="predicted"/>
<feature type="coiled-coil region" evidence="1">
    <location>
        <begin position="2"/>
        <end position="36"/>
    </location>
</feature>
<evidence type="ECO:0000256" key="1">
    <source>
        <dbReference type="SAM" id="Coils"/>
    </source>
</evidence>
<evidence type="ECO:0000313" key="3">
    <source>
        <dbReference type="Proteomes" id="UP000234384"/>
    </source>
</evidence>
<dbReference type="RefSeq" id="WP_101953684.1">
    <property type="nucleotide sequence ID" value="NZ_PKHE01000001.1"/>
</dbReference>
<dbReference type="OrthoDB" id="10009786at2"/>
<organism evidence="2 3">
    <name type="scientific">Falseniella ignava</name>
    <dbReference type="NCBI Taxonomy" id="137730"/>
    <lineage>
        <taxon>Bacteria</taxon>
        <taxon>Bacillati</taxon>
        <taxon>Bacillota</taxon>
        <taxon>Bacilli</taxon>
        <taxon>Lactobacillales</taxon>
        <taxon>Aerococcaceae</taxon>
        <taxon>Falseniella</taxon>
    </lineage>
</organism>
<sequence>MKNEIINTLKEAESTIDGLKNSMHEHKEEIQEMVQKELQQYGEVLDRSLKDLDRDLDRQFQGELNAAYEQVSHVVSQYQQKMQHEYESVKDLLVQKGVKEVMAAYGNFRNE</sequence>
<accession>A0A2I1K535</accession>
<dbReference type="EMBL" id="PKHE01000001">
    <property type="protein sequence ID" value="PKY90754.1"/>
    <property type="molecule type" value="Genomic_DNA"/>
</dbReference>
<dbReference type="Proteomes" id="UP000234384">
    <property type="component" value="Unassembled WGS sequence"/>
</dbReference>
<dbReference type="SUPFAM" id="SSF58113">
    <property type="entry name" value="Apolipoprotein A-I"/>
    <property type="match status" value="1"/>
</dbReference>
<reference evidence="2 3" key="1">
    <citation type="submission" date="2017-12" db="EMBL/GenBank/DDBJ databases">
        <title>Phylogenetic diversity of female urinary microbiome.</title>
        <authorList>
            <person name="Thomas-White K."/>
            <person name="Wolfe A.J."/>
        </authorList>
    </citation>
    <scope>NUCLEOTIDE SEQUENCE [LARGE SCALE GENOMIC DNA]</scope>
    <source>
        <strain evidence="2 3">UMB0898</strain>
    </source>
</reference>
<evidence type="ECO:0000313" key="2">
    <source>
        <dbReference type="EMBL" id="PKY90754.1"/>
    </source>
</evidence>
<dbReference type="AlphaFoldDB" id="A0A2I1K535"/>
<name>A0A2I1K535_9LACT</name>